<dbReference type="Gene3D" id="3.30.420.10">
    <property type="entry name" value="Ribonuclease H-like superfamily/Ribonuclease H"/>
    <property type="match status" value="1"/>
</dbReference>
<comment type="caution">
    <text evidence="1">The sequence shown here is derived from an EMBL/GenBank/DDBJ whole genome shotgun (WGS) entry which is preliminary data.</text>
</comment>
<evidence type="ECO:0000313" key="2">
    <source>
        <dbReference type="Proteomes" id="UP001235094"/>
    </source>
</evidence>
<gene>
    <name evidence="1" type="ORF">QOZ99_001816</name>
</gene>
<proteinExistence type="predicted"/>
<evidence type="ECO:0000313" key="1">
    <source>
        <dbReference type="EMBL" id="MDQ0510928.1"/>
    </source>
</evidence>
<reference evidence="1 2" key="1">
    <citation type="submission" date="2023-07" db="EMBL/GenBank/DDBJ databases">
        <title>Genomic Encyclopedia of Type Strains, Phase IV (KMG-IV): sequencing the most valuable type-strain genomes for metagenomic binning, comparative biology and taxonomic classification.</title>
        <authorList>
            <person name="Goeker M."/>
        </authorList>
    </citation>
    <scope>NUCLEOTIDE SEQUENCE [LARGE SCALE GENOMIC DNA]</scope>
    <source>
        <strain evidence="1 2">DSM 15561</strain>
    </source>
</reference>
<protein>
    <submittedName>
        <fullName evidence="1">Uncharacterized protein</fullName>
    </submittedName>
</protein>
<organism evidence="1 2">
    <name type="scientific">Ancylobacter amanitiformis</name>
    <dbReference type="NCBI Taxonomy" id="217069"/>
    <lineage>
        <taxon>Bacteria</taxon>
        <taxon>Pseudomonadati</taxon>
        <taxon>Pseudomonadota</taxon>
        <taxon>Alphaproteobacteria</taxon>
        <taxon>Hyphomicrobiales</taxon>
        <taxon>Xanthobacteraceae</taxon>
        <taxon>Ancylobacter</taxon>
    </lineage>
</organism>
<dbReference type="Proteomes" id="UP001235094">
    <property type="component" value="Unassembled WGS sequence"/>
</dbReference>
<sequence>MTSAPPRILALDIASQTGWAYGVPGEVPRAGTIRFASPGSSCGAVGRGMMRWFADFMKLCPVDALYFEAPFDPRKMGMRTNMNTSRILLGLVFLIETLAQAKGIGEIRETDISDVRKHFVGSNPPGEKGKLAVQQRCRHLGWRFDSEDAADSLAVWSYACAVVAPKTSIATTPLFQSRAVIVDKPQAMEKSEALLRRFNDIEDIPL</sequence>
<dbReference type="EMBL" id="JAUSVR010000004">
    <property type="protein sequence ID" value="MDQ0510928.1"/>
    <property type="molecule type" value="Genomic_DNA"/>
</dbReference>
<keyword evidence="2" id="KW-1185">Reference proteome</keyword>
<dbReference type="InterPro" id="IPR036397">
    <property type="entry name" value="RNaseH_sf"/>
</dbReference>
<name>A0ABU0LQR7_9HYPH</name>
<dbReference type="RefSeq" id="WP_306889644.1">
    <property type="nucleotide sequence ID" value="NZ_JAUSVR010000004.1"/>
</dbReference>
<accession>A0ABU0LQR7</accession>